<evidence type="ECO:0000256" key="4">
    <source>
        <dbReference type="ARBA" id="ARBA00022481"/>
    </source>
</evidence>
<dbReference type="HAMAP" id="MF_00094">
    <property type="entry name" value="Rel_fac_2"/>
    <property type="match status" value="1"/>
</dbReference>
<feature type="coiled-coil region" evidence="7">
    <location>
        <begin position="287"/>
        <end position="315"/>
    </location>
</feature>
<dbReference type="EMBL" id="QFCR01000023">
    <property type="protein sequence ID" value="TNK89975.1"/>
    <property type="molecule type" value="Genomic_DNA"/>
</dbReference>
<dbReference type="SMART" id="SM00937">
    <property type="entry name" value="PCRF"/>
    <property type="match status" value="1"/>
</dbReference>
<comment type="function">
    <text evidence="1 6">Peptide chain release factor 2 directs the termination of translation in response to the peptide chain termination codons UGA and UAA.</text>
</comment>
<dbReference type="InterPro" id="IPR005139">
    <property type="entry name" value="PCRF"/>
</dbReference>
<dbReference type="SUPFAM" id="SSF75620">
    <property type="entry name" value="Release factor"/>
    <property type="match status" value="1"/>
</dbReference>
<keyword evidence="4 6" id="KW-0488">Methylation</keyword>
<dbReference type="Gene3D" id="1.20.58.410">
    <property type="entry name" value="Release factor"/>
    <property type="match status" value="1"/>
</dbReference>
<dbReference type="Pfam" id="PF03462">
    <property type="entry name" value="PCRF"/>
    <property type="match status" value="1"/>
</dbReference>
<keyword evidence="6" id="KW-0963">Cytoplasm</keyword>
<evidence type="ECO:0000256" key="6">
    <source>
        <dbReference type="HAMAP-Rule" id="MF_00094"/>
    </source>
</evidence>
<name>A0A5C4TJH8_FRUSA</name>
<evidence type="ECO:0000256" key="1">
    <source>
        <dbReference type="ARBA" id="ARBA00002613"/>
    </source>
</evidence>
<gene>
    <name evidence="6" type="primary">prfB</name>
    <name evidence="9" type="ORF">DID87_06020</name>
</gene>
<comment type="subcellular location">
    <subcellularLocation>
        <location evidence="6">Cytoplasm</location>
    </subcellularLocation>
</comment>
<accession>A0A5C4TJH8</accession>
<dbReference type="InterPro" id="IPR004374">
    <property type="entry name" value="PrfB"/>
</dbReference>
<dbReference type="PANTHER" id="PTHR43116">
    <property type="entry name" value="PEPTIDE CHAIN RELEASE FACTOR 2"/>
    <property type="match status" value="1"/>
</dbReference>
<evidence type="ECO:0000259" key="8">
    <source>
        <dbReference type="PROSITE" id="PS00745"/>
    </source>
</evidence>
<dbReference type="PANTHER" id="PTHR43116:SF3">
    <property type="entry name" value="CLASS I PEPTIDE CHAIN RELEASE FACTOR"/>
    <property type="match status" value="1"/>
</dbReference>
<dbReference type="InterPro" id="IPR045853">
    <property type="entry name" value="Pep_chain_release_fac_I_sf"/>
</dbReference>
<evidence type="ECO:0000256" key="3">
    <source>
        <dbReference type="ARBA" id="ARBA00019192"/>
    </source>
</evidence>
<dbReference type="GO" id="GO:0005737">
    <property type="term" value="C:cytoplasm"/>
    <property type="evidence" value="ECO:0007669"/>
    <property type="project" value="UniProtKB-SubCell"/>
</dbReference>
<sequence>MELSEQKAKVAEIKKDIDDFRGSLDLDHLNEAISINEGKMAEAGFWDNQRKAQKVIDENNELKAKYDTFHQLVEEYEDLEVTLSLISTEDDAELEEEFNETLAKVENHIQNYKLNLLLNGKYDKNNAIVEIHPGAGGTEAEDWADMLLRMYTRWADQNGFKVEVDDYQPGEVAGLSSVTFTVSGQNAYGYLKSEKGIHRLVRLSPFDSAGRRHTSFASVNVMPELDENVNVDINPDDLRIDVFRSSGAGGQHINKTSSAVRITHLPTGIVTSSQAQRSQLQNRVTAMNMLKSKLYELEEEKKAEEKAKIEGKQLEIGWGSQIRSYVFHPYTMVKDHRTGHETANGKAVMDGDLNPFINDYLQWKLKQNN</sequence>
<comment type="caution">
    <text evidence="9">The sequence shown here is derived from an EMBL/GenBank/DDBJ whole genome shotgun (WGS) entry which is preliminary data.</text>
</comment>
<dbReference type="Gene3D" id="3.30.160.20">
    <property type="match status" value="1"/>
</dbReference>
<dbReference type="InterPro" id="IPR000352">
    <property type="entry name" value="Pep_chain_release_fac_I"/>
</dbReference>
<protein>
    <recommendedName>
        <fullName evidence="3 6">Peptide chain release factor 2</fullName>
        <shortName evidence="6">RF-2</shortName>
    </recommendedName>
</protein>
<dbReference type="Gene3D" id="3.30.70.1660">
    <property type="match status" value="1"/>
</dbReference>
<evidence type="ECO:0000313" key="9">
    <source>
        <dbReference type="EMBL" id="TNK89975.1"/>
    </source>
</evidence>
<proteinExistence type="inferred from homology"/>
<reference evidence="9 10" key="1">
    <citation type="submission" date="2018-05" db="EMBL/GenBank/DDBJ databases">
        <title>Lactobacillus sanfranciscensis Ah4 draft denome sequence.</title>
        <authorList>
            <person name="Zhang G."/>
        </authorList>
    </citation>
    <scope>NUCLEOTIDE SEQUENCE [LARGE SCALE GENOMIC DNA]</scope>
    <source>
        <strain evidence="9 10">Ah4</strain>
    </source>
</reference>
<evidence type="ECO:0000256" key="2">
    <source>
        <dbReference type="ARBA" id="ARBA00010835"/>
    </source>
</evidence>
<keyword evidence="5 6" id="KW-0648">Protein biosynthesis</keyword>
<dbReference type="NCBIfam" id="TIGR00020">
    <property type="entry name" value="prfB"/>
    <property type="match status" value="1"/>
</dbReference>
<dbReference type="GO" id="GO:0016149">
    <property type="term" value="F:translation release factor activity, codon specific"/>
    <property type="evidence" value="ECO:0007669"/>
    <property type="project" value="UniProtKB-UniRule"/>
</dbReference>
<dbReference type="AlphaFoldDB" id="A0A5C4TJH8"/>
<dbReference type="Proteomes" id="UP000313312">
    <property type="component" value="Unassembled WGS sequence"/>
</dbReference>
<keyword evidence="7" id="KW-0175">Coiled coil</keyword>
<feature type="modified residue" description="N5-methylglutamine" evidence="6">
    <location>
        <position position="251"/>
    </location>
</feature>
<evidence type="ECO:0000256" key="7">
    <source>
        <dbReference type="SAM" id="Coils"/>
    </source>
</evidence>
<organism evidence="9 10">
    <name type="scientific">Fructilactobacillus sanfranciscensis</name>
    <name type="common">Lactobacillus sanfranciscensis</name>
    <dbReference type="NCBI Taxonomy" id="1625"/>
    <lineage>
        <taxon>Bacteria</taxon>
        <taxon>Bacillati</taxon>
        <taxon>Bacillota</taxon>
        <taxon>Bacilli</taxon>
        <taxon>Lactobacillales</taxon>
        <taxon>Lactobacillaceae</taxon>
        <taxon>Fructilactobacillus</taxon>
    </lineage>
</organism>
<dbReference type="PROSITE" id="PS00745">
    <property type="entry name" value="RF_PROK_I"/>
    <property type="match status" value="1"/>
</dbReference>
<dbReference type="RefSeq" id="WP_103450822.1">
    <property type="nucleotide sequence ID" value="NZ_CAUOSB010000001.1"/>
</dbReference>
<evidence type="ECO:0000313" key="10">
    <source>
        <dbReference type="Proteomes" id="UP000313312"/>
    </source>
</evidence>
<feature type="coiled-coil region" evidence="7">
    <location>
        <begin position="59"/>
        <end position="115"/>
    </location>
</feature>
<comment type="PTM">
    <text evidence="6">Methylated by PrmC. Methylation increases the termination efficiency of RF2.</text>
</comment>
<dbReference type="Pfam" id="PF00472">
    <property type="entry name" value="RF-1"/>
    <property type="match status" value="1"/>
</dbReference>
<dbReference type="FunFam" id="3.30.160.20:FF:000010">
    <property type="entry name" value="Peptide chain release factor 2"/>
    <property type="match status" value="1"/>
</dbReference>
<comment type="similarity">
    <text evidence="2 6">Belongs to the prokaryotic/mitochondrial release factor family.</text>
</comment>
<feature type="domain" description="Prokaryotic-type class I peptide chain release factors" evidence="8">
    <location>
        <begin position="244"/>
        <end position="260"/>
    </location>
</feature>
<evidence type="ECO:0000256" key="5">
    <source>
        <dbReference type="ARBA" id="ARBA00022917"/>
    </source>
</evidence>